<dbReference type="EMBL" id="BNCK01000001">
    <property type="protein sequence ID" value="GHF80836.1"/>
    <property type="molecule type" value="Genomic_DNA"/>
</dbReference>
<dbReference type="Proteomes" id="UP000623842">
    <property type="component" value="Unassembled WGS sequence"/>
</dbReference>
<dbReference type="AlphaFoldDB" id="A0A919BBI4"/>
<comment type="caution">
    <text evidence="1">The sequence shown here is derived from an EMBL/GenBank/DDBJ whole genome shotgun (WGS) entry which is preliminary data.</text>
</comment>
<sequence>MGLVGPLTMRSLEKAEAKEEFLAVKNWIKKISYKAYYTGRTHQIKAEGKQITLIIDGDNAQSSVVQHFESVFFTSQVVVFNSMGFANKDYIVGRFRNNEFKIDLRDWVNGEEAHQ</sequence>
<organism evidence="1 2">
    <name type="scientific">Thalassotalea marina</name>
    <dbReference type="NCBI Taxonomy" id="1673741"/>
    <lineage>
        <taxon>Bacteria</taxon>
        <taxon>Pseudomonadati</taxon>
        <taxon>Pseudomonadota</taxon>
        <taxon>Gammaproteobacteria</taxon>
        <taxon>Alteromonadales</taxon>
        <taxon>Colwelliaceae</taxon>
        <taxon>Thalassotalea</taxon>
    </lineage>
</organism>
<keyword evidence="2" id="KW-1185">Reference proteome</keyword>
<name>A0A919BBI4_9GAMM</name>
<proteinExistence type="predicted"/>
<evidence type="ECO:0000313" key="2">
    <source>
        <dbReference type="Proteomes" id="UP000623842"/>
    </source>
</evidence>
<protein>
    <submittedName>
        <fullName evidence="1">Uncharacterized protein</fullName>
    </submittedName>
</protein>
<reference evidence="1" key="2">
    <citation type="submission" date="2020-09" db="EMBL/GenBank/DDBJ databases">
        <authorList>
            <person name="Sun Q."/>
            <person name="Kim S."/>
        </authorList>
    </citation>
    <scope>NUCLEOTIDE SEQUENCE</scope>
    <source>
        <strain evidence="1">KCTC 42731</strain>
    </source>
</reference>
<evidence type="ECO:0000313" key="1">
    <source>
        <dbReference type="EMBL" id="GHF80836.1"/>
    </source>
</evidence>
<gene>
    <name evidence="1" type="ORF">GCM10017161_05190</name>
</gene>
<accession>A0A919BBI4</accession>
<reference evidence="1" key="1">
    <citation type="journal article" date="2014" name="Int. J. Syst. Evol. Microbiol.">
        <title>Complete genome sequence of Corynebacterium casei LMG S-19264T (=DSM 44701T), isolated from a smear-ripened cheese.</title>
        <authorList>
            <consortium name="US DOE Joint Genome Institute (JGI-PGF)"/>
            <person name="Walter F."/>
            <person name="Albersmeier A."/>
            <person name="Kalinowski J."/>
            <person name="Ruckert C."/>
        </authorList>
    </citation>
    <scope>NUCLEOTIDE SEQUENCE</scope>
    <source>
        <strain evidence="1">KCTC 42731</strain>
    </source>
</reference>